<keyword evidence="3" id="KW-1185">Reference proteome</keyword>
<gene>
    <name evidence="2" type="ORF">C9J18_21375</name>
    <name evidence="1" type="ORF">CTM96_21480</name>
</gene>
<proteinExistence type="predicted"/>
<dbReference type="Proteomes" id="UP000241618">
    <property type="component" value="Unassembled WGS sequence"/>
</dbReference>
<accession>A0A2T3JAQ5</accession>
<organism evidence="2 4">
    <name type="scientific">Photobacterium phosphoreum</name>
    <dbReference type="NCBI Taxonomy" id="659"/>
    <lineage>
        <taxon>Bacteria</taxon>
        <taxon>Pseudomonadati</taxon>
        <taxon>Pseudomonadota</taxon>
        <taxon>Gammaproteobacteria</taxon>
        <taxon>Vibrionales</taxon>
        <taxon>Vibrionaceae</taxon>
        <taxon>Photobacterium</taxon>
    </lineage>
</organism>
<comment type="caution">
    <text evidence="2">The sequence shown here is derived from an EMBL/GenBank/DDBJ whole genome shotgun (WGS) entry which is preliminary data.</text>
</comment>
<name>A0A2T3JAQ5_PHOPO</name>
<dbReference type="EMBL" id="PYMO01000043">
    <property type="protein sequence ID" value="PSU19265.1"/>
    <property type="molecule type" value="Genomic_DNA"/>
</dbReference>
<evidence type="ECO:0000313" key="4">
    <source>
        <dbReference type="Proteomes" id="UP000241618"/>
    </source>
</evidence>
<dbReference type="AlphaFoldDB" id="A0A2T3JAQ5"/>
<sequence length="87" mass="10071">MVSTELYSYTTPKSSYESGTHNFQSYSKNFWHMYDQILFSASFLGTSEWHINEKETKVVKSPSLTTAFTSKSSFIDHYPVICEIQKP</sequence>
<evidence type="ECO:0000313" key="1">
    <source>
        <dbReference type="EMBL" id="PSU19265.1"/>
    </source>
</evidence>
<evidence type="ECO:0008006" key="5">
    <source>
        <dbReference type="Google" id="ProtNLM"/>
    </source>
</evidence>
<evidence type="ECO:0000313" key="3">
    <source>
        <dbReference type="Proteomes" id="UP000241405"/>
    </source>
</evidence>
<dbReference type="EMBL" id="PYMP01000038">
    <property type="protein sequence ID" value="PSU45910.1"/>
    <property type="molecule type" value="Genomic_DNA"/>
</dbReference>
<protein>
    <recommendedName>
        <fullName evidence="5">Endonuclease/exonuclease/phosphatase domain-containing protein</fullName>
    </recommendedName>
</protein>
<dbReference type="Proteomes" id="UP000241405">
    <property type="component" value="Unassembled WGS sequence"/>
</dbReference>
<evidence type="ECO:0000313" key="2">
    <source>
        <dbReference type="EMBL" id="PSU45910.1"/>
    </source>
</evidence>
<reference evidence="3 4" key="1">
    <citation type="submission" date="2018-03" db="EMBL/GenBank/DDBJ databases">
        <title>Whole genome sequencing of Histamine producing bacteria.</title>
        <authorList>
            <person name="Butler K."/>
        </authorList>
    </citation>
    <scope>NUCLEOTIDE SEQUENCE [LARGE SCALE GENOMIC DNA]</scope>
    <source>
        <strain evidence="2 4">FS-6.1</strain>
        <strain evidence="1 3">FS-6.2</strain>
    </source>
</reference>